<feature type="transmembrane region" description="Helical" evidence="1">
    <location>
        <begin position="92"/>
        <end position="110"/>
    </location>
</feature>
<dbReference type="AlphaFoldDB" id="A0A0K1PBB7"/>
<dbReference type="InterPro" id="IPR058068">
    <property type="entry name" value="LIC_13387-like"/>
</dbReference>
<proteinExistence type="predicted"/>
<organism evidence="2 3">
    <name type="scientific">Vulgatibacter incomptus</name>
    <dbReference type="NCBI Taxonomy" id="1391653"/>
    <lineage>
        <taxon>Bacteria</taxon>
        <taxon>Pseudomonadati</taxon>
        <taxon>Myxococcota</taxon>
        <taxon>Myxococcia</taxon>
        <taxon>Myxococcales</taxon>
        <taxon>Cystobacterineae</taxon>
        <taxon>Vulgatibacteraceae</taxon>
        <taxon>Vulgatibacter</taxon>
    </lineage>
</organism>
<reference evidence="2 3" key="1">
    <citation type="submission" date="2015-08" db="EMBL/GenBank/DDBJ databases">
        <authorList>
            <person name="Babu N.S."/>
            <person name="Beckwith C.J."/>
            <person name="Beseler K.G."/>
            <person name="Brison A."/>
            <person name="Carone J.V."/>
            <person name="Caskin T.P."/>
            <person name="Diamond M."/>
            <person name="Durham M.E."/>
            <person name="Foxe J.M."/>
            <person name="Go M."/>
            <person name="Henderson B.A."/>
            <person name="Jones I.B."/>
            <person name="McGettigan J.A."/>
            <person name="Micheletti S.J."/>
            <person name="Nasrallah M.E."/>
            <person name="Ortiz D."/>
            <person name="Piller C.R."/>
            <person name="Privatt S.R."/>
            <person name="Schneider S.L."/>
            <person name="Sharp S."/>
            <person name="Smith T.C."/>
            <person name="Stanton J.D."/>
            <person name="Ullery H.E."/>
            <person name="Wilson R.J."/>
            <person name="Serrano M.G."/>
            <person name="Buck G."/>
            <person name="Lee V."/>
            <person name="Wang Y."/>
            <person name="Carvalho R."/>
            <person name="Voegtly L."/>
            <person name="Shi R."/>
            <person name="Duckworth R."/>
            <person name="Johnson A."/>
            <person name="Loviza R."/>
            <person name="Walstead R."/>
            <person name="Shah Z."/>
            <person name="Kiflezghi M."/>
            <person name="Wade K."/>
            <person name="Ball S.L."/>
            <person name="Bradley K.W."/>
            <person name="Asai D.J."/>
            <person name="Bowman C.A."/>
            <person name="Russell D.A."/>
            <person name="Pope W.H."/>
            <person name="Jacobs-Sera D."/>
            <person name="Hendrix R.W."/>
            <person name="Hatfull G.F."/>
        </authorList>
    </citation>
    <scope>NUCLEOTIDE SEQUENCE [LARGE SCALE GENOMIC DNA]</scope>
    <source>
        <strain evidence="2 3">DSM 27710</strain>
    </source>
</reference>
<dbReference type="OrthoDB" id="121119at2"/>
<keyword evidence="1" id="KW-1133">Transmembrane helix</keyword>
<gene>
    <name evidence="2" type="ORF">AKJ08_0806</name>
</gene>
<evidence type="ECO:0000313" key="2">
    <source>
        <dbReference type="EMBL" id="AKU90419.1"/>
    </source>
</evidence>
<feature type="transmembrane region" description="Helical" evidence="1">
    <location>
        <begin position="116"/>
        <end position="135"/>
    </location>
</feature>
<name>A0A0K1PBB7_9BACT</name>
<keyword evidence="1" id="KW-0472">Membrane</keyword>
<keyword evidence="3" id="KW-1185">Reference proteome</keyword>
<protein>
    <submittedName>
        <fullName evidence="2">Uncharacterized protein</fullName>
    </submittedName>
</protein>
<evidence type="ECO:0000256" key="1">
    <source>
        <dbReference type="SAM" id="Phobius"/>
    </source>
</evidence>
<keyword evidence="1" id="KW-0812">Transmembrane</keyword>
<feature type="transmembrane region" description="Helical" evidence="1">
    <location>
        <begin position="57"/>
        <end position="80"/>
    </location>
</feature>
<dbReference type="NCBIfam" id="NF047765">
    <property type="entry name" value="LIC_13387_fam"/>
    <property type="match status" value="1"/>
</dbReference>
<dbReference type="Proteomes" id="UP000055590">
    <property type="component" value="Chromosome"/>
</dbReference>
<dbReference type="EMBL" id="CP012332">
    <property type="protein sequence ID" value="AKU90419.1"/>
    <property type="molecule type" value="Genomic_DNA"/>
</dbReference>
<accession>A0A0K1PBB7</accession>
<dbReference type="RefSeq" id="WP_050724869.1">
    <property type="nucleotide sequence ID" value="NZ_CP012332.1"/>
</dbReference>
<evidence type="ECO:0000313" key="3">
    <source>
        <dbReference type="Proteomes" id="UP000055590"/>
    </source>
</evidence>
<sequence>MKHITWFRAASVLLVLFFTGHTVGGMFSEASMGPEADAVFGSMKTVHFDFNGSDATWYGFWFGFGILTSVFLLFSAFTAWKLDGVKPESWPVVSGIAWALVGSQAANALLSWKYFFAGPGVMATLISALLVVGAVRKQQASARANAPGQAPGLAPQR</sequence>
<dbReference type="KEGG" id="vin:AKJ08_0806"/>